<evidence type="ECO:0000256" key="3">
    <source>
        <dbReference type="ARBA" id="ARBA00023163"/>
    </source>
</evidence>
<feature type="DNA-binding region" description="Fork-head" evidence="5">
    <location>
        <begin position="204"/>
        <end position="279"/>
    </location>
</feature>
<protein>
    <recommendedName>
        <fullName evidence="7">Fork-head domain-containing protein</fullName>
    </recommendedName>
</protein>
<dbReference type="GO" id="GO:0000981">
    <property type="term" value="F:DNA-binding transcription factor activity, RNA polymerase II-specific"/>
    <property type="evidence" value="ECO:0007669"/>
    <property type="project" value="TreeGrafter"/>
</dbReference>
<dbReference type="InterPro" id="IPR036388">
    <property type="entry name" value="WH-like_DNA-bd_sf"/>
</dbReference>
<dbReference type="GeneID" id="55988134"/>
<name>A0A7H8QIS2_TALRU</name>
<dbReference type="AlphaFoldDB" id="A0A7H8QIS2"/>
<proteinExistence type="predicted"/>
<evidence type="ECO:0000259" key="7">
    <source>
        <dbReference type="PROSITE" id="PS50039"/>
    </source>
</evidence>
<dbReference type="InterPro" id="IPR045912">
    <property type="entry name" value="FOXJ2/3-like"/>
</dbReference>
<dbReference type="InterPro" id="IPR036390">
    <property type="entry name" value="WH_DNA-bd_sf"/>
</dbReference>
<sequence length="341" mass="38595">MEEHGSYYLNQSDIRWLYNELPSQTTISQPDEVPLGSSMLKTNTHQTADSLFPPEPFSNHPEVSLQDAPFTSFRLHEPLSLRMGASESDLYGNCYNPMWEQPPLSSLLVGNVFPETHLPLQQSSPSNEYGRVPSILPDMGYPHLSSEFQQGHYPYGTLMEYVQSTEHMPRPSCDNPSSGIDNTTSLETIMPHTARNEEIPVAQLTLQEIYCWFEENTNKASGPNSTGWKNTIRYNLSMNVGFVSYAELSPDKSKTSFWTLAEEALRKGILPTTRQRRYGSRKSPKAENFSPLHQRKERSGTSKPIYKAPARQLPGSFVFFPGIYKNDFQKSPQQPSLLCCV</sequence>
<evidence type="ECO:0000256" key="1">
    <source>
        <dbReference type="ARBA" id="ARBA00023015"/>
    </source>
</evidence>
<dbReference type="Gene3D" id="1.10.10.10">
    <property type="entry name" value="Winged helix-like DNA-binding domain superfamily/Winged helix DNA-binding domain"/>
    <property type="match status" value="1"/>
</dbReference>
<dbReference type="GO" id="GO:0005634">
    <property type="term" value="C:nucleus"/>
    <property type="evidence" value="ECO:0007669"/>
    <property type="project" value="UniProtKB-SubCell"/>
</dbReference>
<feature type="compositionally biased region" description="Basic residues" evidence="6">
    <location>
        <begin position="274"/>
        <end position="283"/>
    </location>
</feature>
<reference evidence="9" key="1">
    <citation type="submission" date="2020-06" db="EMBL/GenBank/DDBJ databases">
        <title>A chromosome-scale genome assembly of Talaromyces rugulosus W13939.</title>
        <authorList>
            <person name="Wang B."/>
            <person name="Guo L."/>
            <person name="Ye K."/>
            <person name="Wang L."/>
        </authorList>
    </citation>
    <scope>NUCLEOTIDE SEQUENCE [LARGE SCALE GENOMIC DNA]</scope>
    <source>
        <strain evidence="9">W13939</strain>
    </source>
</reference>
<dbReference type="InterPro" id="IPR001766">
    <property type="entry name" value="Fork_head_dom"/>
</dbReference>
<dbReference type="Proteomes" id="UP000509510">
    <property type="component" value="Chromosome I"/>
</dbReference>
<keyword evidence="1" id="KW-0805">Transcription regulation</keyword>
<gene>
    <name evidence="8" type="ORF">TRUGW13939_00621</name>
</gene>
<dbReference type="OrthoDB" id="5954824at2759"/>
<dbReference type="EMBL" id="CP055898">
    <property type="protein sequence ID" value="QKX53542.1"/>
    <property type="molecule type" value="Genomic_DNA"/>
</dbReference>
<evidence type="ECO:0000313" key="9">
    <source>
        <dbReference type="Proteomes" id="UP000509510"/>
    </source>
</evidence>
<keyword evidence="9" id="KW-1185">Reference proteome</keyword>
<keyword evidence="3" id="KW-0804">Transcription</keyword>
<feature type="region of interest" description="Disordered" evidence="6">
    <location>
        <begin position="271"/>
        <end position="306"/>
    </location>
</feature>
<accession>A0A7H8QIS2</accession>
<evidence type="ECO:0000256" key="4">
    <source>
        <dbReference type="ARBA" id="ARBA00023242"/>
    </source>
</evidence>
<feature type="domain" description="Fork-head" evidence="7">
    <location>
        <begin position="204"/>
        <end position="279"/>
    </location>
</feature>
<dbReference type="RefSeq" id="XP_035339721.1">
    <property type="nucleotide sequence ID" value="XM_035483828.1"/>
</dbReference>
<organism evidence="8 9">
    <name type="scientific">Talaromyces rugulosus</name>
    <name type="common">Penicillium rugulosum</name>
    <dbReference type="NCBI Taxonomy" id="121627"/>
    <lineage>
        <taxon>Eukaryota</taxon>
        <taxon>Fungi</taxon>
        <taxon>Dikarya</taxon>
        <taxon>Ascomycota</taxon>
        <taxon>Pezizomycotina</taxon>
        <taxon>Eurotiomycetes</taxon>
        <taxon>Eurotiomycetidae</taxon>
        <taxon>Eurotiales</taxon>
        <taxon>Trichocomaceae</taxon>
        <taxon>Talaromyces</taxon>
        <taxon>Talaromyces sect. Islandici</taxon>
    </lineage>
</organism>
<dbReference type="SUPFAM" id="SSF46785">
    <property type="entry name" value="Winged helix' DNA-binding domain"/>
    <property type="match status" value="1"/>
</dbReference>
<keyword evidence="2 5" id="KW-0238">DNA-binding</keyword>
<keyword evidence="4 5" id="KW-0539">Nucleus</keyword>
<evidence type="ECO:0000256" key="2">
    <source>
        <dbReference type="ARBA" id="ARBA00023125"/>
    </source>
</evidence>
<comment type="subcellular location">
    <subcellularLocation>
        <location evidence="5">Nucleus</location>
    </subcellularLocation>
</comment>
<dbReference type="Pfam" id="PF00250">
    <property type="entry name" value="Forkhead"/>
    <property type="match status" value="1"/>
</dbReference>
<dbReference type="KEGG" id="trg:TRUGW13939_00621"/>
<dbReference type="PROSITE" id="PS50039">
    <property type="entry name" value="FORK_HEAD_3"/>
    <property type="match status" value="1"/>
</dbReference>
<dbReference type="GO" id="GO:0000978">
    <property type="term" value="F:RNA polymerase II cis-regulatory region sequence-specific DNA binding"/>
    <property type="evidence" value="ECO:0007669"/>
    <property type="project" value="TreeGrafter"/>
</dbReference>
<evidence type="ECO:0000256" key="5">
    <source>
        <dbReference type="PROSITE-ProRule" id="PRU00089"/>
    </source>
</evidence>
<dbReference type="PANTHER" id="PTHR46078:SF2">
    <property type="entry name" value="FORK-HEAD DOMAIN-CONTAINING PROTEIN"/>
    <property type="match status" value="1"/>
</dbReference>
<evidence type="ECO:0000313" key="8">
    <source>
        <dbReference type="EMBL" id="QKX53542.1"/>
    </source>
</evidence>
<dbReference type="PANTHER" id="PTHR46078">
    <property type="entry name" value="FORKHEAD BOX PROTEIN J2 FAMILY MEMBER"/>
    <property type="match status" value="1"/>
</dbReference>
<evidence type="ECO:0000256" key="6">
    <source>
        <dbReference type="SAM" id="MobiDB-lite"/>
    </source>
</evidence>